<dbReference type="EMBL" id="ACKZ01000012">
    <property type="protein sequence ID" value="EEW37774.1"/>
    <property type="molecule type" value="Genomic_DNA"/>
</dbReference>
<reference evidence="1 2" key="1">
    <citation type="submission" date="2009-08" db="EMBL/GenBank/DDBJ databases">
        <authorList>
            <person name="Muzny D."/>
            <person name="Qin X."/>
            <person name="Deng J."/>
            <person name="Jiang H."/>
            <person name="Liu Y."/>
            <person name="Qu J."/>
            <person name="Song X.-Z."/>
            <person name="Zhang L."/>
            <person name="Thornton R."/>
            <person name="Coyle M."/>
            <person name="Francisco L."/>
            <person name="Jackson L."/>
            <person name="Javaid M."/>
            <person name="Korchina V."/>
            <person name="Kovar C."/>
            <person name="Mata R."/>
            <person name="Mathew T."/>
            <person name="Ngo R."/>
            <person name="Nguyen L."/>
            <person name="Nguyen N."/>
            <person name="Okwuonu G."/>
            <person name="Ongeri F."/>
            <person name="Pham C."/>
            <person name="Simmons D."/>
            <person name="Wilczek-Boney K."/>
            <person name="Hale W."/>
            <person name="Jakkamsetti A."/>
            <person name="Pham P."/>
            <person name="Ruth R."/>
            <person name="San Lucas F."/>
            <person name="Warren J."/>
            <person name="Zhang J."/>
            <person name="Zhao Z."/>
            <person name="Zhou C."/>
            <person name="Zhu D."/>
            <person name="Lee S."/>
            <person name="Bess C."/>
            <person name="Blankenburg K."/>
            <person name="Forbes L."/>
            <person name="Fu Q."/>
            <person name="Gubbala S."/>
            <person name="Hirani K."/>
            <person name="Jayaseelan J.C."/>
            <person name="Lara F."/>
            <person name="Munidasa M."/>
            <person name="Palculict T."/>
            <person name="Patil S."/>
            <person name="Pu L.-L."/>
            <person name="Saada N."/>
            <person name="Tang L."/>
            <person name="Weissenberger G."/>
            <person name="Zhu Y."/>
            <person name="Hemphill L."/>
            <person name="Shang Y."/>
            <person name="Youmans B."/>
            <person name="Ayvaz T."/>
            <person name="Ross M."/>
            <person name="Santibanez J."/>
            <person name="Aqrawi P."/>
            <person name="Gross S."/>
            <person name="Joshi V."/>
            <person name="Fowler G."/>
            <person name="Nazareth L."/>
            <person name="Reid J."/>
            <person name="Worley K."/>
            <person name="Petrosino J."/>
            <person name="Highlander S."/>
            <person name="Gibbs R."/>
        </authorList>
    </citation>
    <scope>NUCLEOTIDE SEQUENCE [LARGE SCALE GENOMIC DNA]</scope>
    <source>
        <strain evidence="1 2">ATCC 49175</strain>
    </source>
</reference>
<dbReference type="Pfam" id="PF00756">
    <property type="entry name" value="Esterase"/>
    <property type="match status" value="1"/>
</dbReference>
<dbReference type="HOGENOM" id="CLU_039834_4_0_9"/>
<dbReference type="STRING" id="638301.HMPREF0444_0560"/>
<proteinExistence type="predicted"/>
<dbReference type="InterPro" id="IPR000801">
    <property type="entry name" value="Esterase-like"/>
</dbReference>
<dbReference type="ESTHER" id="9lact-c8nf65">
    <property type="family name" value="A85-IroE-IroD-Fes-Yiel"/>
</dbReference>
<comment type="caution">
    <text evidence="1">The sequence shown here is derived from an EMBL/GenBank/DDBJ whole genome shotgun (WGS) entry which is preliminary data.</text>
</comment>
<dbReference type="eggNOG" id="COG2819">
    <property type="taxonomic scope" value="Bacteria"/>
</dbReference>
<sequence>MVKNSVWIQQEIEGVKLYVYRSNVKDATTIYFLDGDQFEEPFNHWIRKHQPALNFVLINANNRTDDYTPWPLQASESMPMDFGGKAAEHLSFFATHVIPFCESKYAFASSEEKRVIGGYSLGGLFSLYAAVNTNLFGTALSCSSSLWFPDFLDYLKEHPFKAAHPKLYMSVGDQEGTTATNLTADQTLNTIALKDFYEPKFQPGDFKFTLEVGNHGNNISGRAWRAIEWVEENCR</sequence>
<evidence type="ECO:0000313" key="2">
    <source>
        <dbReference type="Proteomes" id="UP000005926"/>
    </source>
</evidence>
<dbReference type="InterPro" id="IPR029058">
    <property type="entry name" value="AB_hydrolase_fold"/>
</dbReference>
<dbReference type="InterPro" id="IPR050583">
    <property type="entry name" value="Mycobacterial_A85_antigen"/>
</dbReference>
<gene>
    <name evidence="1" type="ORF">HMPREF0444_0560</name>
</gene>
<dbReference type="SUPFAM" id="SSF53474">
    <property type="entry name" value="alpha/beta-Hydrolases"/>
    <property type="match status" value="1"/>
</dbReference>
<dbReference type="PANTHER" id="PTHR48098:SF6">
    <property type="entry name" value="FERRI-BACILLIBACTIN ESTERASE BESA"/>
    <property type="match status" value="1"/>
</dbReference>
<accession>C8NF65</accession>
<dbReference type="GeneID" id="78413108"/>
<dbReference type="AlphaFoldDB" id="C8NF65"/>
<dbReference type="RefSeq" id="WP_005605749.1">
    <property type="nucleotide sequence ID" value="NZ_CP102283.1"/>
</dbReference>
<dbReference type="Proteomes" id="UP000005926">
    <property type="component" value="Unassembled WGS sequence"/>
</dbReference>
<keyword evidence="2" id="KW-1185">Reference proteome</keyword>
<organism evidence="1 2">
    <name type="scientific">Granulicatella adiacens ATCC 49175</name>
    <dbReference type="NCBI Taxonomy" id="638301"/>
    <lineage>
        <taxon>Bacteria</taxon>
        <taxon>Bacillati</taxon>
        <taxon>Bacillota</taxon>
        <taxon>Bacilli</taxon>
        <taxon>Lactobacillales</taxon>
        <taxon>Carnobacteriaceae</taxon>
        <taxon>Granulicatella</taxon>
    </lineage>
</organism>
<name>C8NF65_9LACT</name>
<dbReference type="PANTHER" id="PTHR48098">
    <property type="entry name" value="ENTEROCHELIN ESTERASE-RELATED"/>
    <property type="match status" value="1"/>
</dbReference>
<evidence type="ECO:0000313" key="1">
    <source>
        <dbReference type="EMBL" id="EEW37774.1"/>
    </source>
</evidence>
<protein>
    <submittedName>
        <fullName evidence="1">Putative esterase</fullName>
    </submittedName>
</protein>
<dbReference type="Gene3D" id="3.40.50.1820">
    <property type="entry name" value="alpha/beta hydrolase"/>
    <property type="match status" value="1"/>
</dbReference>